<dbReference type="OrthoDB" id="2502209at2759"/>
<organism evidence="2 3">
    <name type="scientific">Austropuccinia psidii MF-1</name>
    <dbReference type="NCBI Taxonomy" id="1389203"/>
    <lineage>
        <taxon>Eukaryota</taxon>
        <taxon>Fungi</taxon>
        <taxon>Dikarya</taxon>
        <taxon>Basidiomycota</taxon>
        <taxon>Pucciniomycotina</taxon>
        <taxon>Pucciniomycetes</taxon>
        <taxon>Pucciniales</taxon>
        <taxon>Sphaerophragmiaceae</taxon>
        <taxon>Austropuccinia</taxon>
    </lineage>
</organism>
<protein>
    <submittedName>
        <fullName evidence="2">Uncharacterized protein</fullName>
    </submittedName>
</protein>
<keyword evidence="3" id="KW-1185">Reference proteome</keyword>
<evidence type="ECO:0000313" key="3">
    <source>
        <dbReference type="Proteomes" id="UP000765509"/>
    </source>
</evidence>
<comment type="caution">
    <text evidence="2">The sequence shown here is derived from an EMBL/GenBank/DDBJ whole genome shotgun (WGS) entry which is preliminary data.</text>
</comment>
<evidence type="ECO:0000313" key="2">
    <source>
        <dbReference type="EMBL" id="MBW0541206.1"/>
    </source>
</evidence>
<dbReference type="EMBL" id="AVOT02045874">
    <property type="protein sequence ID" value="MBW0541206.1"/>
    <property type="molecule type" value="Genomic_DNA"/>
</dbReference>
<evidence type="ECO:0000256" key="1">
    <source>
        <dbReference type="SAM" id="MobiDB-lite"/>
    </source>
</evidence>
<feature type="region of interest" description="Disordered" evidence="1">
    <location>
        <begin position="144"/>
        <end position="166"/>
    </location>
</feature>
<dbReference type="Proteomes" id="UP000765509">
    <property type="component" value="Unassembled WGS sequence"/>
</dbReference>
<reference evidence="2" key="1">
    <citation type="submission" date="2021-03" db="EMBL/GenBank/DDBJ databases">
        <title>Draft genome sequence of rust myrtle Austropuccinia psidii MF-1, a brazilian biotype.</title>
        <authorList>
            <person name="Quecine M.C."/>
            <person name="Pachon D.M.R."/>
            <person name="Bonatelli M.L."/>
            <person name="Correr F.H."/>
            <person name="Franceschini L.M."/>
            <person name="Leite T.F."/>
            <person name="Margarido G.R.A."/>
            <person name="Almeida C.A."/>
            <person name="Ferrarezi J.A."/>
            <person name="Labate C.A."/>
        </authorList>
    </citation>
    <scope>NUCLEOTIDE SEQUENCE</scope>
    <source>
        <strain evidence="2">MF-1</strain>
    </source>
</reference>
<gene>
    <name evidence="2" type="ORF">O181_080921</name>
</gene>
<proteinExistence type="predicted"/>
<dbReference type="AlphaFoldDB" id="A0A9Q3FPQ1"/>
<feature type="non-terminal residue" evidence="2">
    <location>
        <position position="1"/>
    </location>
</feature>
<sequence>FLNSRVGVFLNLWFSSHTSSMARILKDPTPSHSLNRHLHLGNLNQLFQSQNQLQFHQRNLIQTDSQNSKRARSASPLDERLYSAKKRLLINSLKASSSSPSKITTAYTNLNHFTTSLSIGPLKTYSNNLQNENMSPEDIEMAAGSSSLEQNQKNPQKEKDNKPKEIISTTLLPISSTNLSYPPLHRPHPFAYQQHMALRMNRARKTLSSNTEIINNNLQPRNK</sequence>
<accession>A0A9Q3FPQ1</accession>
<feature type="compositionally biased region" description="Polar residues" evidence="1">
    <location>
        <begin position="144"/>
        <end position="154"/>
    </location>
</feature>
<name>A0A9Q3FPQ1_9BASI</name>
<feature type="compositionally biased region" description="Basic and acidic residues" evidence="1">
    <location>
        <begin position="155"/>
        <end position="165"/>
    </location>
</feature>